<dbReference type="InterPro" id="IPR003650">
    <property type="entry name" value="Orange_dom"/>
</dbReference>
<gene>
    <name evidence="6" type="ORF">DPMN_086116</name>
</gene>
<evidence type="ECO:0000313" key="6">
    <source>
        <dbReference type="EMBL" id="KAH3698573.1"/>
    </source>
</evidence>
<comment type="subcellular location">
    <subcellularLocation>
        <location evidence="1">Nucleus</location>
    </subcellularLocation>
</comment>
<evidence type="ECO:0000256" key="3">
    <source>
        <dbReference type="ARBA" id="ARBA00023163"/>
    </source>
</evidence>
<dbReference type="AlphaFoldDB" id="A0A9D4BMK7"/>
<dbReference type="Proteomes" id="UP000828390">
    <property type="component" value="Unassembled WGS sequence"/>
</dbReference>
<dbReference type="InterPro" id="IPR050370">
    <property type="entry name" value="HES_HEY"/>
</dbReference>
<dbReference type="EMBL" id="JAIWYP010000016">
    <property type="protein sequence ID" value="KAH3698573.1"/>
    <property type="molecule type" value="Genomic_DNA"/>
</dbReference>
<evidence type="ECO:0000256" key="1">
    <source>
        <dbReference type="ARBA" id="ARBA00004123"/>
    </source>
</evidence>
<keyword evidence="4" id="KW-0539">Nucleus</keyword>
<accession>A0A9D4BMK7</accession>
<comment type="caution">
    <text evidence="6">The sequence shown here is derived from an EMBL/GenBank/DDBJ whole genome shotgun (WGS) entry which is preliminary data.</text>
</comment>
<dbReference type="GO" id="GO:0003677">
    <property type="term" value="F:DNA binding"/>
    <property type="evidence" value="ECO:0007669"/>
    <property type="project" value="InterPro"/>
</dbReference>
<feature type="domain" description="Orange" evidence="5">
    <location>
        <begin position="50"/>
        <end position="83"/>
    </location>
</feature>
<name>A0A9D4BMK7_DREPO</name>
<dbReference type="PANTHER" id="PTHR10985">
    <property type="entry name" value="BASIC HELIX-LOOP-HELIX TRANSCRIPTION FACTOR, HES-RELATED"/>
    <property type="match status" value="1"/>
</dbReference>
<dbReference type="GO" id="GO:0005634">
    <property type="term" value="C:nucleus"/>
    <property type="evidence" value="ECO:0007669"/>
    <property type="project" value="UniProtKB-SubCell"/>
</dbReference>
<dbReference type="Pfam" id="PF07527">
    <property type="entry name" value="Hairy_orange"/>
    <property type="match status" value="1"/>
</dbReference>
<evidence type="ECO:0000259" key="5">
    <source>
        <dbReference type="PROSITE" id="PS51054"/>
    </source>
</evidence>
<proteinExistence type="predicted"/>
<protein>
    <recommendedName>
        <fullName evidence="5">Orange domain-containing protein</fullName>
    </recommendedName>
</protein>
<dbReference type="SUPFAM" id="SSF158457">
    <property type="entry name" value="Orange domain-like"/>
    <property type="match status" value="1"/>
</dbReference>
<organism evidence="6 7">
    <name type="scientific">Dreissena polymorpha</name>
    <name type="common">Zebra mussel</name>
    <name type="synonym">Mytilus polymorpha</name>
    <dbReference type="NCBI Taxonomy" id="45954"/>
    <lineage>
        <taxon>Eukaryota</taxon>
        <taxon>Metazoa</taxon>
        <taxon>Spiralia</taxon>
        <taxon>Lophotrochozoa</taxon>
        <taxon>Mollusca</taxon>
        <taxon>Bivalvia</taxon>
        <taxon>Autobranchia</taxon>
        <taxon>Heteroconchia</taxon>
        <taxon>Euheterodonta</taxon>
        <taxon>Imparidentia</taxon>
        <taxon>Neoheterodontei</taxon>
        <taxon>Myida</taxon>
        <taxon>Dreissenoidea</taxon>
        <taxon>Dreissenidae</taxon>
        <taxon>Dreissena</taxon>
    </lineage>
</organism>
<keyword evidence="3" id="KW-0804">Transcription</keyword>
<keyword evidence="2" id="KW-0805">Transcription regulation</keyword>
<sequence>MNLLKPPLSFKVAPMTRVDKADILELTVFHLTTLHQQQRSSTMVTEAAAYSAGFKDCVREVMTYLSACKVTDVSSANNLRNHLYQTRIKKGRLNPNEDKASTGTENHLFSTPARNSDVIFMTSSSLYTPKMSPIVSISSTKGYLRTNLCTTEPGNTSEAMSFRYDSSTDSCYSSMDVSMATDYGYTSGSEDVVVIGNGDKIGHVIKDSLWRPFVA</sequence>
<dbReference type="GO" id="GO:0006355">
    <property type="term" value="P:regulation of DNA-templated transcription"/>
    <property type="evidence" value="ECO:0007669"/>
    <property type="project" value="InterPro"/>
</dbReference>
<evidence type="ECO:0000313" key="7">
    <source>
        <dbReference type="Proteomes" id="UP000828390"/>
    </source>
</evidence>
<dbReference type="PROSITE" id="PS51054">
    <property type="entry name" value="ORANGE"/>
    <property type="match status" value="1"/>
</dbReference>
<dbReference type="Gene3D" id="6.10.250.980">
    <property type="match status" value="1"/>
</dbReference>
<evidence type="ECO:0000256" key="2">
    <source>
        <dbReference type="ARBA" id="ARBA00023015"/>
    </source>
</evidence>
<keyword evidence="7" id="KW-1185">Reference proteome</keyword>
<reference evidence="6" key="2">
    <citation type="submission" date="2020-11" db="EMBL/GenBank/DDBJ databases">
        <authorList>
            <person name="McCartney M.A."/>
            <person name="Auch B."/>
            <person name="Kono T."/>
            <person name="Mallez S."/>
            <person name="Becker A."/>
            <person name="Gohl D.M."/>
            <person name="Silverstein K.A.T."/>
            <person name="Koren S."/>
            <person name="Bechman K.B."/>
            <person name="Herman A."/>
            <person name="Abrahante J.E."/>
            <person name="Garbe J."/>
        </authorList>
    </citation>
    <scope>NUCLEOTIDE SEQUENCE</scope>
    <source>
        <strain evidence="6">Duluth1</strain>
        <tissue evidence="6">Whole animal</tissue>
    </source>
</reference>
<reference evidence="6" key="1">
    <citation type="journal article" date="2019" name="bioRxiv">
        <title>The Genome of the Zebra Mussel, Dreissena polymorpha: A Resource for Invasive Species Research.</title>
        <authorList>
            <person name="McCartney M.A."/>
            <person name="Auch B."/>
            <person name="Kono T."/>
            <person name="Mallez S."/>
            <person name="Zhang Y."/>
            <person name="Obille A."/>
            <person name="Becker A."/>
            <person name="Abrahante J.E."/>
            <person name="Garbe J."/>
            <person name="Badalamenti J.P."/>
            <person name="Herman A."/>
            <person name="Mangelson H."/>
            <person name="Liachko I."/>
            <person name="Sullivan S."/>
            <person name="Sone E.D."/>
            <person name="Koren S."/>
            <person name="Silverstein K.A.T."/>
            <person name="Beckman K.B."/>
            <person name="Gohl D.M."/>
        </authorList>
    </citation>
    <scope>NUCLEOTIDE SEQUENCE</scope>
    <source>
        <strain evidence="6">Duluth1</strain>
        <tissue evidence="6">Whole animal</tissue>
    </source>
</reference>
<evidence type="ECO:0000256" key="4">
    <source>
        <dbReference type="ARBA" id="ARBA00023242"/>
    </source>
</evidence>